<dbReference type="Pfam" id="PF00378">
    <property type="entry name" value="ECH_1"/>
    <property type="match status" value="1"/>
</dbReference>
<name>X1IZ28_9ZZZZ</name>
<dbReference type="InterPro" id="IPR051683">
    <property type="entry name" value="Enoyl-CoA_Hydratase/Isomerase"/>
</dbReference>
<sequence>MLKDKLQTILYDIENKIARVTFNRPEVHNAFNDVMIKELSMVFDDIARNPDIRVVVVTGKGKSFCAGADLNWMRSVKDYSYEDNLKESLELADMLYKIYASPKPTIARVNGAAIGGGTGLVAVCDIAIAAERAKFSFSEVKLGLIPACISPYVIKKCGEGKCREFFLTGERLTADKACTAGLINAVVELEGIDTFIDELVSKLVSSGPAAIKSCKELLR</sequence>
<dbReference type="PANTHER" id="PTHR42964:SF1">
    <property type="entry name" value="POLYKETIDE BIOSYNTHESIS ENOYL-COA HYDRATASE PKSH-RELATED"/>
    <property type="match status" value="1"/>
</dbReference>
<dbReference type="AlphaFoldDB" id="X1IZ28"/>
<dbReference type="EMBL" id="BARU01031144">
    <property type="protein sequence ID" value="GAH71354.1"/>
    <property type="molecule type" value="Genomic_DNA"/>
</dbReference>
<comment type="caution">
    <text evidence="2">The sequence shown here is derived from an EMBL/GenBank/DDBJ whole genome shotgun (WGS) entry which is preliminary data.</text>
</comment>
<dbReference type="SUPFAM" id="SSF52096">
    <property type="entry name" value="ClpP/crotonase"/>
    <property type="match status" value="1"/>
</dbReference>
<proteinExistence type="inferred from homology"/>
<evidence type="ECO:0000313" key="2">
    <source>
        <dbReference type="EMBL" id="GAH71354.1"/>
    </source>
</evidence>
<reference evidence="2" key="1">
    <citation type="journal article" date="2014" name="Front. Microbiol.">
        <title>High frequency of phylogenetically diverse reductive dehalogenase-homologous genes in deep subseafloor sedimentary metagenomes.</title>
        <authorList>
            <person name="Kawai M."/>
            <person name="Futagami T."/>
            <person name="Toyoda A."/>
            <person name="Takaki Y."/>
            <person name="Nishi S."/>
            <person name="Hori S."/>
            <person name="Arai W."/>
            <person name="Tsubouchi T."/>
            <person name="Morono Y."/>
            <person name="Uchiyama I."/>
            <person name="Ito T."/>
            <person name="Fujiyama A."/>
            <person name="Inagaki F."/>
            <person name="Takami H."/>
        </authorList>
    </citation>
    <scope>NUCLEOTIDE SEQUENCE</scope>
    <source>
        <strain evidence="2">Expedition CK06-06</strain>
    </source>
</reference>
<evidence type="ECO:0000256" key="1">
    <source>
        <dbReference type="ARBA" id="ARBA00005254"/>
    </source>
</evidence>
<dbReference type="InterPro" id="IPR029045">
    <property type="entry name" value="ClpP/crotonase-like_dom_sf"/>
</dbReference>
<accession>X1IZ28</accession>
<dbReference type="PANTHER" id="PTHR42964">
    <property type="entry name" value="ENOYL-COA HYDRATASE"/>
    <property type="match status" value="1"/>
</dbReference>
<organism evidence="2">
    <name type="scientific">marine sediment metagenome</name>
    <dbReference type="NCBI Taxonomy" id="412755"/>
    <lineage>
        <taxon>unclassified sequences</taxon>
        <taxon>metagenomes</taxon>
        <taxon>ecological metagenomes</taxon>
    </lineage>
</organism>
<feature type="non-terminal residue" evidence="2">
    <location>
        <position position="219"/>
    </location>
</feature>
<dbReference type="InterPro" id="IPR001753">
    <property type="entry name" value="Enoyl-CoA_hydra/iso"/>
</dbReference>
<evidence type="ECO:0008006" key="3">
    <source>
        <dbReference type="Google" id="ProtNLM"/>
    </source>
</evidence>
<gene>
    <name evidence="2" type="ORF">S03H2_49302</name>
</gene>
<dbReference type="CDD" id="cd06558">
    <property type="entry name" value="crotonase-like"/>
    <property type="match status" value="1"/>
</dbReference>
<comment type="similarity">
    <text evidence="1">Belongs to the enoyl-CoA hydratase/isomerase family.</text>
</comment>
<dbReference type="Gene3D" id="3.90.226.10">
    <property type="entry name" value="2-enoyl-CoA Hydratase, Chain A, domain 1"/>
    <property type="match status" value="1"/>
</dbReference>
<protein>
    <recommendedName>
        <fullName evidence="3">Enoyl-CoA hydratase</fullName>
    </recommendedName>
</protein>